<evidence type="ECO:0000259" key="3">
    <source>
        <dbReference type="PROSITE" id="PS51502"/>
    </source>
</evidence>
<feature type="chain" id="PRO_5012100981" evidence="2">
    <location>
        <begin position="23"/>
        <end position="143"/>
    </location>
</feature>
<dbReference type="PROSITE" id="PS51502">
    <property type="entry name" value="S_R_A_B_BARREL"/>
    <property type="match status" value="1"/>
</dbReference>
<evidence type="ECO:0000313" key="4">
    <source>
        <dbReference type="EMBL" id="SMG43982.1"/>
    </source>
</evidence>
<keyword evidence="5" id="KW-1185">Reference proteome</keyword>
<keyword evidence="2" id="KW-0732">Signal</keyword>
<reference evidence="4 5" key="1">
    <citation type="submission" date="2017-04" db="EMBL/GenBank/DDBJ databases">
        <authorList>
            <person name="Afonso C.L."/>
            <person name="Miller P.J."/>
            <person name="Scott M.A."/>
            <person name="Spackman E."/>
            <person name="Goraichik I."/>
            <person name="Dimitrov K.M."/>
            <person name="Suarez D.L."/>
            <person name="Swayne D.E."/>
        </authorList>
    </citation>
    <scope>NUCLEOTIDE SEQUENCE [LARGE SCALE GENOMIC DNA]</scope>
    <source>
        <strain evidence="4 5">DSM 22418</strain>
    </source>
</reference>
<protein>
    <submittedName>
        <fullName evidence="4">Stress responsive A/B Barrel Domain</fullName>
    </submittedName>
</protein>
<evidence type="ECO:0000313" key="5">
    <source>
        <dbReference type="Proteomes" id="UP000192980"/>
    </source>
</evidence>
<dbReference type="RefSeq" id="WP_085473851.1">
    <property type="nucleotide sequence ID" value="NZ_FXAU01000006.1"/>
</dbReference>
<name>A0A1X7KRD1_9SPHI</name>
<evidence type="ECO:0000256" key="2">
    <source>
        <dbReference type="SAM" id="SignalP"/>
    </source>
</evidence>
<dbReference type="PROSITE" id="PS51257">
    <property type="entry name" value="PROKAR_LIPOPROTEIN"/>
    <property type="match status" value="1"/>
</dbReference>
<dbReference type="Pfam" id="PF07876">
    <property type="entry name" value="Dabb"/>
    <property type="match status" value="1"/>
</dbReference>
<gene>
    <name evidence="4" type="ORF">SAMN05660862_3151</name>
</gene>
<proteinExistence type="predicted"/>
<dbReference type="PANTHER" id="PTHR33178:SF10">
    <property type="entry name" value="STRESS-RESPONSE A_B BARREL DOMAIN-CONTAINING PROTEIN"/>
    <property type="match status" value="1"/>
</dbReference>
<dbReference type="SMART" id="SM00886">
    <property type="entry name" value="Dabb"/>
    <property type="match status" value="1"/>
</dbReference>
<dbReference type="InterPro" id="IPR044662">
    <property type="entry name" value="HS1/DABB1-like"/>
</dbReference>
<dbReference type="InterPro" id="IPR013097">
    <property type="entry name" value="Dabb"/>
</dbReference>
<dbReference type="AlphaFoldDB" id="A0A1X7KRD1"/>
<dbReference type="SUPFAM" id="SSF54909">
    <property type="entry name" value="Dimeric alpha+beta barrel"/>
    <property type="match status" value="1"/>
</dbReference>
<accession>A0A1X7KRD1</accession>
<feature type="signal peptide" evidence="2">
    <location>
        <begin position="1"/>
        <end position="22"/>
    </location>
</feature>
<sequence length="143" mass="16106">MQRNQFIKSLALASLAAPLASACTSQTETSKHESEGLHPAGTIVHAVYFWLKEDLTDDDKKDFLNFFEALRKVPGIRSFQYGKPASTTPRPVVDNSFSYNLVVTFKSMDDINTYEKHPDHLAAADKYSKYWSKVLVMDTVLEA</sequence>
<comment type="subunit">
    <text evidence="1">Homodimer.</text>
</comment>
<dbReference type="Gene3D" id="3.30.70.100">
    <property type="match status" value="1"/>
</dbReference>
<organism evidence="4 5">
    <name type="scientific">Sphingobacterium psychroaquaticum</name>
    <dbReference type="NCBI Taxonomy" id="561061"/>
    <lineage>
        <taxon>Bacteria</taxon>
        <taxon>Pseudomonadati</taxon>
        <taxon>Bacteroidota</taxon>
        <taxon>Sphingobacteriia</taxon>
        <taxon>Sphingobacteriales</taxon>
        <taxon>Sphingobacteriaceae</taxon>
        <taxon>Sphingobacterium</taxon>
    </lineage>
</organism>
<dbReference type="STRING" id="561061.SAMN05660862_3151"/>
<feature type="domain" description="Stress-response A/B barrel" evidence="3">
    <location>
        <begin position="43"/>
        <end position="139"/>
    </location>
</feature>
<dbReference type="PANTHER" id="PTHR33178">
    <property type="match status" value="1"/>
</dbReference>
<dbReference type="InterPro" id="IPR011008">
    <property type="entry name" value="Dimeric_a/b-barrel"/>
</dbReference>
<evidence type="ECO:0000256" key="1">
    <source>
        <dbReference type="ARBA" id="ARBA00011738"/>
    </source>
</evidence>
<dbReference type="EMBL" id="FXAU01000006">
    <property type="protein sequence ID" value="SMG43982.1"/>
    <property type="molecule type" value="Genomic_DNA"/>
</dbReference>
<dbReference type="OrthoDB" id="7189263at2"/>
<dbReference type="Proteomes" id="UP000192980">
    <property type="component" value="Unassembled WGS sequence"/>
</dbReference>